<dbReference type="Gene3D" id="1.25.10.10">
    <property type="entry name" value="Leucine-rich Repeat Variant"/>
    <property type="match status" value="2"/>
</dbReference>
<gene>
    <name evidence="1" type="ORF">ACFPC0_21240</name>
</gene>
<reference evidence="2" key="1">
    <citation type="journal article" date="2019" name="Int. J. Syst. Evol. Microbiol.">
        <title>The Global Catalogue of Microorganisms (GCM) 10K type strain sequencing project: providing services to taxonomists for standard genome sequencing and annotation.</title>
        <authorList>
            <consortium name="The Broad Institute Genomics Platform"/>
            <consortium name="The Broad Institute Genome Sequencing Center for Infectious Disease"/>
            <person name="Wu L."/>
            <person name="Ma J."/>
        </authorList>
    </citation>
    <scope>NUCLEOTIDE SEQUENCE [LARGE SCALE GENOMIC DNA]</scope>
    <source>
        <strain evidence="2">PCU 347</strain>
    </source>
</reference>
<evidence type="ECO:0000313" key="2">
    <source>
        <dbReference type="Proteomes" id="UP001595824"/>
    </source>
</evidence>
<dbReference type="InterPro" id="IPR016024">
    <property type="entry name" value="ARM-type_fold"/>
</dbReference>
<evidence type="ECO:0008006" key="3">
    <source>
        <dbReference type="Google" id="ProtNLM"/>
    </source>
</evidence>
<sequence>MPAASSASSASSGSSSPLAGAWLRGIAVNPSAGPGVQLRLLRSAVRAAWEPLCEHGDLPQAVVEAVLAHPSPQVRGAFARNHRADPAHRGRLADDPDALVRARLAGGPRPRSDRVVPLPDDALMTLLTAEDGPGDDPLVTADEIRQELAFSGQIPPSFPHRMTGHHRSELRAYAAGYWQWLTPAERETLRADPDPAVREAARRRIRDEDPEAMRADLPDQDCLPRRTLLYSCAVSAAVAEACLTAGRDLTALAHNRYTPAFAVQRLARHPDPEVRALVAARADLGPGLLAALAEDPDERVRLRARTHPLPRTWAQRDALDRVIGRGAGQIGALARSFGEPDPGWYADCAASGDPQLRRAAASWPDLPADAAARLAADPDPDVRHLLACNHPAAPPELLLEAFLALPRQRAHLRTLPRLPRTGLRHLLGHADAEVRALAAGDPTLEELPLTLLDDPDAAVRRAAAANPRLPGDLLARLLEDPATAEDAAANAALTDARLHALLDRAGAGVRFRTA</sequence>
<accession>A0ABV8TI09</accession>
<dbReference type="Proteomes" id="UP001595824">
    <property type="component" value="Unassembled WGS sequence"/>
</dbReference>
<evidence type="ECO:0000313" key="1">
    <source>
        <dbReference type="EMBL" id="MFC4330262.1"/>
    </source>
</evidence>
<proteinExistence type="predicted"/>
<keyword evidence="2" id="KW-1185">Reference proteome</keyword>
<dbReference type="RefSeq" id="WP_381741113.1">
    <property type="nucleotide sequence ID" value="NZ_JBHSDP010000022.1"/>
</dbReference>
<organism evidence="1 2">
    <name type="scientific">Streptomyces andamanensis</name>
    <dbReference type="NCBI Taxonomy" id="1565035"/>
    <lineage>
        <taxon>Bacteria</taxon>
        <taxon>Bacillati</taxon>
        <taxon>Actinomycetota</taxon>
        <taxon>Actinomycetes</taxon>
        <taxon>Kitasatosporales</taxon>
        <taxon>Streptomycetaceae</taxon>
        <taxon>Streptomyces</taxon>
    </lineage>
</organism>
<dbReference type="SUPFAM" id="SSF48371">
    <property type="entry name" value="ARM repeat"/>
    <property type="match status" value="2"/>
</dbReference>
<dbReference type="InterPro" id="IPR011989">
    <property type="entry name" value="ARM-like"/>
</dbReference>
<protein>
    <recommendedName>
        <fullName evidence="3">Leucine rich repeat variant</fullName>
    </recommendedName>
</protein>
<comment type="caution">
    <text evidence="1">The sequence shown here is derived from an EMBL/GenBank/DDBJ whole genome shotgun (WGS) entry which is preliminary data.</text>
</comment>
<dbReference type="EMBL" id="JBHSDP010000022">
    <property type="protein sequence ID" value="MFC4330262.1"/>
    <property type="molecule type" value="Genomic_DNA"/>
</dbReference>
<name>A0ABV8TI09_9ACTN</name>